<dbReference type="PANTHER" id="PTHR43080:SF2">
    <property type="entry name" value="CBS DOMAIN-CONTAINING PROTEIN"/>
    <property type="match status" value="1"/>
</dbReference>
<evidence type="ECO:0000256" key="1">
    <source>
        <dbReference type="ARBA" id="ARBA00023122"/>
    </source>
</evidence>
<dbReference type="OrthoDB" id="9808528at2"/>
<organism evidence="4 5">
    <name type="scientific">Paremcibacter congregatus</name>
    <dbReference type="NCBI Taxonomy" id="2043170"/>
    <lineage>
        <taxon>Bacteria</taxon>
        <taxon>Pseudomonadati</taxon>
        <taxon>Pseudomonadota</taxon>
        <taxon>Alphaproteobacteria</taxon>
        <taxon>Emcibacterales</taxon>
        <taxon>Emcibacteraceae</taxon>
        <taxon>Paremcibacter</taxon>
    </lineage>
</organism>
<reference evidence="4 5" key="1">
    <citation type="submission" date="2017-10" db="EMBL/GenBank/DDBJ databases">
        <title>Frigbacter circumglobatus gen. nov. sp. nov., isolated from sediment cultured in situ.</title>
        <authorList>
            <person name="Zhao Z."/>
        </authorList>
    </citation>
    <scope>NUCLEOTIDE SEQUENCE [LARGE SCALE GENOMIC DNA]</scope>
    <source>
        <strain evidence="4 5">ZYL</strain>
    </source>
</reference>
<proteinExistence type="predicted"/>
<dbReference type="CDD" id="cd04622">
    <property type="entry name" value="CBS_pair_HRP1_like"/>
    <property type="match status" value="1"/>
</dbReference>
<feature type="domain" description="CBS" evidence="3">
    <location>
        <begin position="7"/>
        <end position="63"/>
    </location>
</feature>
<gene>
    <name evidence="4" type="ORF">CRD36_03630</name>
</gene>
<dbReference type="Gene3D" id="3.10.580.10">
    <property type="entry name" value="CBS-domain"/>
    <property type="match status" value="1"/>
</dbReference>
<sequence length="148" mass="16221">MLVKDIMSHFVTTIDEEASLKEAASKMRDHDIGCLLVSREDNLSGIVTDRDITCKGVADGMDIDAMIVSDVMTHDVIWCAENSDVEDALHIMENNQIRRLPVLDGEKNLVGVLSIGDISTQMPHELSGEVIEAISKTGKRKPPMTTVS</sequence>
<dbReference type="Pfam" id="PF00571">
    <property type="entry name" value="CBS"/>
    <property type="match status" value="2"/>
</dbReference>
<name>A0A2G4YU12_9PROT</name>
<evidence type="ECO:0000313" key="4">
    <source>
        <dbReference type="EMBL" id="PHZ85783.1"/>
    </source>
</evidence>
<dbReference type="SUPFAM" id="SSF54631">
    <property type="entry name" value="CBS-domain pair"/>
    <property type="match status" value="1"/>
</dbReference>
<dbReference type="InterPro" id="IPR000644">
    <property type="entry name" value="CBS_dom"/>
</dbReference>
<dbReference type="PROSITE" id="PS51371">
    <property type="entry name" value="CBS"/>
    <property type="match status" value="2"/>
</dbReference>
<evidence type="ECO:0000259" key="3">
    <source>
        <dbReference type="PROSITE" id="PS51371"/>
    </source>
</evidence>
<protein>
    <submittedName>
        <fullName evidence="4">Inosine-5-monophosphate dehydrogenase</fullName>
    </submittedName>
</protein>
<dbReference type="Proteomes" id="UP000229730">
    <property type="component" value="Unassembled WGS sequence"/>
</dbReference>
<dbReference type="InterPro" id="IPR046342">
    <property type="entry name" value="CBS_dom_sf"/>
</dbReference>
<dbReference type="InParanoid" id="A0A2G4YU12"/>
<dbReference type="PANTHER" id="PTHR43080">
    <property type="entry name" value="CBS DOMAIN-CONTAINING PROTEIN CBSX3, MITOCHONDRIAL"/>
    <property type="match status" value="1"/>
</dbReference>
<accession>A0A2G4YU12</accession>
<feature type="domain" description="CBS" evidence="3">
    <location>
        <begin position="72"/>
        <end position="130"/>
    </location>
</feature>
<comment type="caution">
    <text evidence="4">The sequence shown here is derived from an EMBL/GenBank/DDBJ whole genome shotgun (WGS) entry which is preliminary data.</text>
</comment>
<keyword evidence="5" id="KW-1185">Reference proteome</keyword>
<dbReference type="InterPro" id="IPR051257">
    <property type="entry name" value="Diverse_CBS-Domain"/>
</dbReference>
<evidence type="ECO:0000256" key="2">
    <source>
        <dbReference type="PROSITE-ProRule" id="PRU00703"/>
    </source>
</evidence>
<dbReference type="AlphaFoldDB" id="A0A2G4YU12"/>
<dbReference type="EMBL" id="PDEM01000009">
    <property type="protein sequence ID" value="PHZ85783.1"/>
    <property type="molecule type" value="Genomic_DNA"/>
</dbReference>
<keyword evidence="1 2" id="KW-0129">CBS domain</keyword>
<dbReference type="RefSeq" id="WP_099471368.1">
    <property type="nucleotide sequence ID" value="NZ_CP041025.1"/>
</dbReference>
<dbReference type="SMART" id="SM00116">
    <property type="entry name" value="CBS"/>
    <property type="match status" value="2"/>
</dbReference>
<evidence type="ECO:0000313" key="5">
    <source>
        <dbReference type="Proteomes" id="UP000229730"/>
    </source>
</evidence>